<dbReference type="GO" id="GO:0005975">
    <property type="term" value="P:carbohydrate metabolic process"/>
    <property type="evidence" value="ECO:0007669"/>
    <property type="project" value="InterPro"/>
</dbReference>
<dbReference type="Gene3D" id="3.20.20.80">
    <property type="entry name" value="Glycosidases"/>
    <property type="match status" value="1"/>
</dbReference>
<dbReference type="EC" id="2.4.1.25" evidence="3 10"/>
<evidence type="ECO:0000256" key="6">
    <source>
        <dbReference type="ARBA" id="ARBA00022679"/>
    </source>
</evidence>
<evidence type="ECO:0000256" key="8">
    <source>
        <dbReference type="ARBA" id="ARBA00031423"/>
    </source>
</evidence>
<keyword evidence="7 10" id="KW-0119">Carbohydrate metabolism</keyword>
<evidence type="ECO:0000256" key="1">
    <source>
        <dbReference type="ARBA" id="ARBA00000439"/>
    </source>
</evidence>
<dbReference type="Proteomes" id="UP000064249">
    <property type="component" value="Unassembled WGS sequence"/>
</dbReference>
<evidence type="ECO:0000256" key="3">
    <source>
        <dbReference type="ARBA" id="ARBA00012560"/>
    </source>
</evidence>
<dbReference type="NCBIfam" id="TIGR00217">
    <property type="entry name" value="malQ"/>
    <property type="match status" value="1"/>
</dbReference>
<comment type="similarity">
    <text evidence="2 10">Belongs to the disproportionating enzyme family.</text>
</comment>
<dbReference type="InterPro" id="IPR017853">
    <property type="entry name" value="GH"/>
</dbReference>
<dbReference type="PANTHER" id="PTHR32438">
    <property type="entry name" value="4-ALPHA-GLUCANOTRANSFERASE DPE1, CHLOROPLASTIC/AMYLOPLASTIC"/>
    <property type="match status" value="1"/>
</dbReference>
<evidence type="ECO:0000256" key="5">
    <source>
        <dbReference type="ARBA" id="ARBA00022676"/>
    </source>
</evidence>
<evidence type="ECO:0000256" key="2">
    <source>
        <dbReference type="ARBA" id="ARBA00005684"/>
    </source>
</evidence>
<comment type="catalytic activity">
    <reaction evidence="1 10">
        <text>Transfers a segment of a (1-&gt;4)-alpha-D-glucan to a new position in an acceptor, which may be glucose or a (1-&gt;4)-alpha-D-glucan.</text>
        <dbReference type="EC" id="2.4.1.25"/>
    </reaction>
</comment>
<protein>
    <recommendedName>
        <fullName evidence="4 10">4-alpha-glucanotransferase</fullName>
        <ecNumber evidence="3 10">2.4.1.25</ecNumber>
    </recommendedName>
    <alternativeName>
        <fullName evidence="8 10">Amylomaltase</fullName>
    </alternativeName>
    <alternativeName>
        <fullName evidence="9 10">Disproportionating enzyme</fullName>
    </alternativeName>
</protein>
<evidence type="ECO:0000256" key="4">
    <source>
        <dbReference type="ARBA" id="ARBA00020295"/>
    </source>
</evidence>
<keyword evidence="6 10" id="KW-0808">Transferase</keyword>
<evidence type="ECO:0000313" key="11">
    <source>
        <dbReference type="EMBL" id="KUK45975.1"/>
    </source>
</evidence>
<evidence type="ECO:0000256" key="10">
    <source>
        <dbReference type="RuleBase" id="RU361207"/>
    </source>
</evidence>
<evidence type="ECO:0000256" key="9">
    <source>
        <dbReference type="ARBA" id="ARBA00031501"/>
    </source>
</evidence>
<dbReference type="GO" id="GO:0004134">
    <property type="term" value="F:4-alpha-glucanotransferase activity"/>
    <property type="evidence" value="ECO:0007669"/>
    <property type="project" value="UniProtKB-EC"/>
</dbReference>
<dbReference type="AlphaFoldDB" id="A0A101FWY5"/>
<accession>A0A101FWY5</accession>
<proteinExistence type="inferred from homology"/>
<sequence>MKQERASGILLHPTSLPGPDGIGDLGPEAYRWIDFLARTGTQFWQVLPLGPTGYGDSPYQCFSAFAGNPYIISAARLLDQGLLKKSDLADRPDFPIEKVDYGPVIKWKIKLLKRSYKQFRSIKQKKYLDAFSNFKESQKEWLEPFATFMAIKAEHGNASWSEWPESLRKRDPEILKAFIAEHQEDIEFQNYLQFIFDEQWQSLRSYAKKKGIRIIGDIPIFVAYDSADVWANKELFYLDQEGLPTVVAGVPPDYFSRTGQLWGNPLYKWDLHKKNNYQWWLKRMASVLNQVDIIRLDHFRGFEAYWEIPFGNETA</sequence>
<gene>
    <name evidence="11" type="ORF">XD73_1149</name>
</gene>
<dbReference type="PANTHER" id="PTHR32438:SF5">
    <property type="entry name" value="4-ALPHA-GLUCANOTRANSFERASE DPE1, CHLOROPLASTIC_AMYLOPLASTIC"/>
    <property type="match status" value="1"/>
</dbReference>
<name>A0A101FWY5_9CHLR</name>
<evidence type="ECO:0000313" key="12">
    <source>
        <dbReference type="Proteomes" id="UP000064249"/>
    </source>
</evidence>
<keyword evidence="5 10" id="KW-0328">Glycosyltransferase</keyword>
<evidence type="ECO:0000256" key="7">
    <source>
        <dbReference type="ARBA" id="ARBA00023277"/>
    </source>
</evidence>
<organism evidence="11 12">
    <name type="scientific">Anaerolinea thermophila</name>
    <dbReference type="NCBI Taxonomy" id="167964"/>
    <lineage>
        <taxon>Bacteria</taxon>
        <taxon>Bacillati</taxon>
        <taxon>Chloroflexota</taxon>
        <taxon>Anaerolineae</taxon>
        <taxon>Anaerolineales</taxon>
        <taxon>Anaerolineaceae</taxon>
        <taxon>Anaerolinea</taxon>
    </lineage>
</organism>
<comment type="caution">
    <text evidence="11">The sequence shown here is derived from an EMBL/GenBank/DDBJ whole genome shotgun (WGS) entry which is preliminary data.</text>
</comment>
<dbReference type="InterPro" id="IPR003385">
    <property type="entry name" value="Glyco_hydro_77"/>
</dbReference>
<reference evidence="11 12" key="1">
    <citation type="journal article" date="2015" name="MBio">
        <title>Genome-Resolved Metagenomic Analysis Reveals Roles for Candidate Phyla and Other Microbial Community Members in Biogeochemical Transformations in Oil Reservoirs.</title>
        <authorList>
            <person name="Hu P."/>
            <person name="Tom L."/>
            <person name="Singh A."/>
            <person name="Thomas B.C."/>
            <person name="Baker B.J."/>
            <person name="Piceno Y.M."/>
            <person name="Andersen G.L."/>
            <person name="Banfield J.F."/>
        </authorList>
    </citation>
    <scope>NUCLEOTIDE SEQUENCE [LARGE SCALE GENOMIC DNA]</scope>
    <source>
        <strain evidence="11">46_16</strain>
    </source>
</reference>
<dbReference type="EMBL" id="LGFU01000100">
    <property type="protein sequence ID" value="KUK45975.1"/>
    <property type="molecule type" value="Genomic_DNA"/>
</dbReference>
<dbReference type="SUPFAM" id="SSF51445">
    <property type="entry name" value="(Trans)glycosidases"/>
    <property type="match status" value="1"/>
</dbReference>
<feature type="non-terminal residue" evidence="11">
    <location>
        <position position="315"/>
    </location>
</feature>
<dbReference type="Pfam" id="PF02446">
    <property type="entry name" value="Glyco_hydro_77"/>
    <property type="match status" value="1"/>
</dbReference>